<dbReference type="Proteomes" id="UP000563524">
    <property type="component" value="Unassembled WGS sequence"/>
</dbReference>
<keyword evidence="1" id="KW-0648">Protein biosynthesis</keyword>
<dbReference type="EMBL" id="JACHOB010000003">
    <property type="protein sequence ID" value="MBB4659375.1"/>
    <property type="molecule type" value="Genomic_DNA"/>
</dbReference>
<evidence type="ECO:0000313" key="3">
    <source>
        <dbReference type="Proteomes" id="UP000563524"/>
    </source>
</evidence>
<comment type="function">
    <text evidence="1">Allows the formation of correctly charged Asn-tRNA(Asn) or Gln-tRNA(Gln) through the transamidation of misacylated Asp-tRNA(Asn) or Glu-tRNA(Gln) in organisms which lack either or both of asparaginyl-tRNA or glutaminyl-tRNA synthetases. The reaction takes place in the presence of glutamine and ATP through an activated phospho-Asp-tRNA(Asn) or phospho-Glu-tRNA(Gln).</text>
</comment>
<evidence type="ECO:0000313" key="2">
    <source>
        <dbReference type="EMBL" id="MBB4659375.1"/>
    </source>
</evidence>
<dbReference type="InterPro" id="IPR036113">
    <property type="entry name" value="Asp/Glu-ADT_sf_sub_c"/>
</dbReference>
<dbReference type="PANTHER" id="PTHR15004">
    <property type="entry name" value="GLUTAMYL-TRNA(GLN) AMIDOTRANSFERASE SUBUNIT C, MITOCHONDRIAL"/>
    <property type="match status" value="1"/>
</dbReference>
<comment type="similarity">
    <text evidence="1">Belongs to the GatC family.</text>
</comment>
<dbReference type="Gene3D" id="1.10.20.60">
    <property type="entry name" value="Glu-tRNAGln amidotransferase C subunit, N-terminal domain"/>
    <property type="match status" value="1"/>
</dbReference>
<dbReference type="RefSeq" id="WP_183817891.1">
    <property type="nucleotide sequence ID" value="NZ_JACHOB010000003.1"/>
</dbReference>
<dbReference type="GO" id="GO:0050567">
    <property type="term" value="F:glutaminyl-tRNA synthase (glutamine-hydrolyzing) activity"/>
    <property type="evidence" value="ECO:0007669"/>
    <property type="project" value="UniProtKB-UniRule"/>
</dbReference>
<dbReference type="NCBIfam" id="TIGR00135">
    <property type="entry name" value="gatC"/>
    <property type="match status" value="1"/>
</dbReference>
<comment type="catalytic activity">
    <reaction evidence="1">
        <text>L-aspartyl-tRNA(Asn) + L-glutamine + ATP + H2O = L-asparaginyl-tRNA(Asn) + L-glutamate + ADP + phosphate + 2 H(+)</text>
        <dbReference type="Rhea" id="RHEA:14513"/>
        <dbReference type="Rhea" id="RHEA-COMP:9674"/>
        <dbReference type="Rhea" id="RHEA-COMP:9677"/>
        <dbReference type="ChEBI" id="CHEBI:15377"/>
        <dbReference type="ChEBI" id="CHEBI:15378"/>
        <dbReference type="ChEBI" id="CHEBI:29985"/>
        <dbReference type="ChEBI" id="CHEBI:30616"/>
        <dbReference type="ChEBI" id="CHEBI:43474"/>
        <dbReference type="ChEBI" id="CHEBI:58359"/>
        <dbReference type="ChEBI" id="CHEBI:78515"/>
        <dbReference type="ChEBI" id="CHEBI:78516"/>
        <dbReference type="ChEBI" id="CHEBI:456216"/>
    </reaction>
</comment>
<comment type="catalytic activity">
    <reaction evidence="1">
        <text>L-glutamyl-tRNA(Gln) + L-glutamine + ATP + H2O = L-glutaminyl-tRNA(Gln) + L-glutamate + ADP + phosphate + H(+)</text>
        <dbReference type="Rhea" id="RHEA:17521"/>
        <dbReference type="Rhea" id="RHEA-COMP:9681"/>
        <dbReference type="Rhea" id="RHEA-COMP:9684"/>
        <dbReference type="ChEBI" id="CHEBI:15377"/>
        <dbReference type="ChEBI" id="CHEBI:15378"/>
        <dbReference type="ChEBI" id="CHEBI:29985"/>
        <dbReference type="ChEBI" id="CHEBI:30616"/>
        <dbReference type="ChEBI" id="CHEBI:43474"/>
        <dbReference type="ChEBI" id="CHEBI:58359"/>
        <dbReference type="ChEBI" id="CHEBI:78520"/>
        <dbReference type="ChEBI" id="CHEBI:78521"/>
        <dbReference type="ChEBI" id="CHEBI:456216"/>
    </reaction>
</comment>
<dbReference type="GO" id="GO:0005524">
    <property type="term" value="F:ATP binding"/>
    <property type="evidence" value="ECO:0007669"/>
    <property type="project" value="UniProtKB-KW"/>
</dbReference>
<gene>
    <name evidence="1" type="primary">gatC</name>
    <name evidence="2" type="ORF">GGQ59_001900</name>
</gene>
<dbReference type="GO" id="GO:0006450">
    <property type="term" value="P:regulation of translational fidelity"/>
    <property type="evidence" value="ECO:0007669"/>
    <property type="project" value="InterPro"/>
</dbReference>
<keyword evidence="1 2" id="KW-0436">Ligase</keyword>
<dbReference type="SUPFAM" id="SSF141000">
    <property type="entry name" value="Glu-tRNAGln amidotransferase C subunit"/>
    <property type="match status" value="1"/>
</dbReference>
<dbReference type="EC" id="6.3.5.-" evidence="1"/>
<keyword evidence="2" id="KW-0808">Transferase</keyword>
<keyword evidence="1" id="KW-0547">Nucleotide-binding</keyword>
<dbReference type="GO" id="GO:0016740">
    <property type="term" value="F:transferase activity"/>
    <property type="evidence" value="ECO:0007669"/>
    <property type="project" value="UniProtKB-KW"/>
</dbReference>
<dbReference type="InterPro" id="IPR003837">
    <property type="entry name" value="GatC"/>
</dbReference>
<comment type="caution">
    <text evidence="2">The sequence shown here is derived from an EMBL/GenBank/DDBJ whole genome shotgun (WGS) entry which is preliminary data.</text>
</comment>
<accession>A0A840I4W7</accession>
<dbReference type="PANTHER" id="PTHR15004:SF0">
    <property type="entry name" value="GLUTAMYL-TRNA(GLN) AMIDOTRANSFERASE SUBUNIT C, MITOCHONDRIAL"/>
    <property type="match status" value="1"/>
</dbReference>
<keyword evidence="1" id="KW-0067">ATP-binding</keyword>
<dbReference type="GO" id="GO:0070681">
    <property type="term" value="P:glutaminyl-tRNAGln biosynthesis via transamidation"/>
    <property type="evidence" value="ECO:0007669"/>
    <property type="project" value="TreeGrafter"/>
</dbReference>
<dbReference type="AlphaFoldDB" id="A0A840I4W7"/>
<dbReference type="GO" id="GO:0006412">
    <property type="term" value="P:translation"/>
    <property type="evidence" value="ECO:0007669"/>
    <property type="project" value="UniProtKB-UniRule"/>
</dbReference>
<protein>
    <recommendedName>
        <fullName evidence="1">Aspartyl/glutamyl-tRNA(Asn/Gln) amidotransferase subunit C</fullName>
        <shortName evidence="1">Asp/Glu-ADT subunit C</shortName>
        <ecNumber evidence="1">6.3.5.-</ecNumber>
    </recommendedName>
</protein>
<dbReference type="Pfam" id="PF02686">
    <property type="entry name" value="GatC"/>
    <property type="match status" value="1"/>
</dbReference>
<comment type="subunit">
    <text evidence="1">Heterotrimer of A, B and C subunits.</text>
</comment>
<organism evidence="2 3">
    <name type="scientific">Parvularcula dongshanensis</name>
    <dbReference type="NCBI Taxonomy" id="1173995"/>
    <lineage>
        <taxon>Bacteria</taxon>
        <taxon>Pseudomonadati</taxon>
        <taxon>Pseudomonadota</taxon>
        <taxon>Alphaproteobacteria</taxon>
        <taxon>Parvularculales</taxon>
        <taxon>Parvularculaceae</taxon>
        <taxon>Parvularcula</taxon>
    </lineage>
</organism>
<reference evidence="2 3" key="1">
    <citation type="submission" date="2020-08" db="EMBL/GenBank/DDBJ databases">
        <title>Genomic Encyclopedia of Type Strains, Phase IV (KMG-IV): sequencing the most valuable type-strain genomes for metagenomic binning, comparative biology and taxonomic classification.</title>
        <authorList>
            <person name="Goeker M."/>
        </authorList>
    </citation>
    <scope>NUCLEOTIDE SEQUENCE [LARGE SCALE GENOMIC DNA]</scope>
    <source>
        <strain evidence="2 3">DSM 102850</strain>
    </source>
</reference>
<dbReference type="HAMAP" id="MF_00122">
    <property type="entry name" value="GatC"/>
    <property type="match status" value="1"/>
</dbReference>
<sequence>MSIDEKTVAKVAKLARIALPEERLAPMTHELNGILNWIEQLQEVDVEGVEAMASSVHAALPLRKDELKTDETGGGRPEEVVANAPRTEDHFFVVPKVVE</sequence>
<proteinExistence type="inferred from homology"/>
<keyword evidence="3" id="KW-1185">Reference proteome</keyword>
<evidence type="ECO:0000256" key="1">
    <source>
        <dbReference type="HAMAP-Rule" id="MF_00122"/>
    </source>
</evidence>
<name>A0A840I4W7_9PROT</name>